<gene>
    <name evidence="1" type="ORF">AVEN_186119_1</name>
</gene>
<accession>A0A4Y2HDE4</accession>
<dbReference type="EMBL" id="BGPR01001860">
    <property type="protein sequence ID" value="GBM63299.1"/>
    <property type="molecule type" value="Genomic_DNA"/>
</dbReference>
<protein>
    <submittedName>
        <fullName evidence="1">Uncharacterized protein</fullName>
    </submittedName>
</protein>
<sequence>MLVENGRCSGRFLPLTRAVLALLENNGESQGMGENEEGERCLRTLNPRTTASTATTGHNTNLYQFINQNRSLPKIYREYRFEVVRWEHSRSCGLRNVKEELLGTVTILERGLLDHSGLRESVIRG</sequence>
<reference evidence="1 2" key="1">
    <citation type="journal article" date="2019" name="Sci. Rep.">
        <title>Orb-weaving spider Araneus ventricosus genome elucidates the spidroin gene catalogue.</title>
        <authorList>
            <person name="Kono N."/>
            <person name="Nakamura H."/>
            <person name="Ohtoshi R."/>
            <person name="Moran D.A.P."/>
            <person name="Shinohara A."/>
            <person name="Yoshida Y."/>
            <person name="Fujiwara M."/>
            <person name="Mori M."/>
            <person name="Tomita M."/>
            <person name="Arakawa K."/>
        </authorList>
    </citation>
    <scope>NUCLEOTIDE SEQUENCE [LARGE SCALE GENOMIC DNA]</scope>
</reference>
<dbReference type="Proteomes" id="UP000499080">
    <property type="component" value="Unassembled WGS sequence"/>
</dbReference>
<organism evidence="1 2">
    <name type="scientific">Araneus ventricosus</name>
    <name type="common">Orbweaver spider</name>
    <name type="synonym">Epeira ventricosa</name>
    <dbReference type="NCBI Taxonomy" id="182803"/>
    <lineage>
        <taxon>Eukaryota</taxon>
        <taxon>Metazoa</taxon>
        <taxon>Ecdysozoa</taxon>
        <taxon>Arthropoda</taxon>
        <taxon>Chelicerata</taxon>
        <taxon>Arachnida</taxon>
        <taxon>Araneae</taxon>
        <taxon>Araneomorphae</taxon>
        <taxon>Entelegynae</taxon>
        <taxon>Araneoidea</taxon>
        <taxon>Araneidae</taxon>
        <taxon>Araneus</taxon>
    </lineage>
</organism>
<evidence type="ECO:0000313" key="2">
    <source>
        <dbReference type="Proteomes" id="UP000499080"/>
    </source>
</evidence>
<proteinExistence type="predicted"/>
<evidence type="ECO:0000313" key="1">
    <source>
        <dbReference type="EMBL" id="GBM63299.1"/>
    </source>
</evidence>
<name>A0A4Y2HDE4_ARAVE</name>
<keyword evidence="2" id="KW-1185">Reference proteome</keyword>
<comment type="caution">
    <text evidence="1">The sequence shown here is derived from an EMBL/GenBank/DDBJ whole genome shotgun (WGS) entry which is preliminary data.</text>
</comment>
<dbReference type="AlphaFoldDB" id="A0A4Y2HDE4"/>